<accession>A0A849VN45</accession>
<reference evidence="1 2" key="1">
    <citation type="submission" date="2020-05" db="EMBL/GenBank/DDBJ databases">
        <authorList>
            <person name="Kim M.K."/>
        </authorList>
    </citation>
    <scope>NUCLEOTIDE SEQUENCE [LARGE SCALE GENOMIC DNA]</scope>
    <source>
        <strain evidence="1 2">BT25</strain>
    </source>
</reference>
<organism evidence="1 2">
    <name type="scientific">Phyllobacterium pellucidum</name>
    <dbReference type="NCBI Taxonomy" id="2740464"/>
    <lineage>
        <taxon>Bacteria</taxon>
        <taxon>Pseudomonadati</taxon>
        <taxon>Pseudomonadota</taxon>
        <taxon>Alphaproteobacteria</taxon>
        <taxon>Hyphomicrobiales</taxon>
        <taxon>Phyllobacteriaceae</taxon>
        <taxon>Phyllobacterium</taxon>
    </lineage>
</organism>
<dbReference type="RefSeq" id="WP_174207963.1">
    <property type="nucleotide sequence ID" value="NZ_JABUMX010000002.1"/>
</dbReference>
<gene>
    <name evidence="1" type="ORF">HQ945_08570</name>
</gene>
<keyword evidence="2" id="KW-1185">Reference proteome</keyword>
<comment type="caution">
    <text evidence="1">The sequence shown here is derived from an EMBL/GenBank/DDBJ whole genome shotgun (WGS) entry which is preliminary data.</text>
</comment>
<proteinExistence type="predicted"/>
<dbReference type="Proteomes" id="UP000550508">
    <property type="component" value="Unassembled WGS sequence"/>
</dbReference>
<name>A0A849VN45_9HYPH</name>
<protein>
    <submittedName>
        <fullName evidence="1">Uncharacterized protein</fullName>
    </submittedName>
</protein>
<sequence length="67" mass="7456">MSCRPLNERELPDDYPVYGDYLYVADGKVIRSDVFGTVRDLRRDTGAKVITSCDIYGREALAKAGAL</sequence>
<dbReference type="EMBL" id="JABUMX010000002">
    <property type="protein sequence ID" value="NTS31308.1"/>
    <property type="molecule type" value="Genomic_DNA"/>
</dbReference>
<dbReference type="AlphaFoldDB" id="A0A849VN45"/>
<evidence type="ECO:0000313" key="1">
    <source>
        <dbReference type="EMBL" id="NTS31308.1"/>
    </source>
</evidence>
<evidence type="ECO:0000313" key="2">
    <source>
        <dbReference type="Proteomes" id="UP000550508"/>
    </source>
</evidence>